<name>A0A8X6HGA8_TRICU</name>
<dbReference type="EMBL" id="BMAO01008434">
    <property type="protein sequence ID" value="GFR23401.1"/>
    <property type="molecule type" value="Genomic_DNA"/>
</dbReference>
<evidence type="ECO:0000313" key="1">
    <source>
        <dbReference type="EMBL" id="GFR23401.1"/>
    </source>
</evidence>
<comment type="caution">
    <text evidence="1">The sequence shown here is derived from an EMBL/GenBank/DDBJ whole genome shotgun (WGS) entry which is preliminary data.</text>
</comment>
<dbReference type="AlphaFoldDB" id="A0A8X6HGA8"/>
<organism evidence="1 2">
    <name type="scientific">Trichonephila clavata</name>
    <name type="common">Joro spider</name>
    <name type="synonym">Nephila clavata</name>
    <dbReference type="NCBI Taxonomy" id="2740835"/>
    <lineage>
        <taxon>Eukaryota</taxon>
        <taxon>Metazoa</taxon>
        <taxon>Ecdysozoa</taxon>
        <taxon>Arthropoda</taxon>
        <taxon>Chelicerata</taxon>
        <taxon>Arachnida</taxon>
        <taxon>Araneae</taxon>
        <taxon>Araneomorphae</taxon>
        <taxon>Entelegynae</taxon>
        <taxon>Araneoidea</taxon>
        <taxon>Nephilidae</taxon>
        <taxon>Trichonephila</taxon>
    </lineage>
</organism>
<keyword evidence="2" id="KW-1185">Reference proteome</keyword>
<gene>
    <name evidence="1" type="ORF">TNCT_134281</name>
</gene>
<reference evidence="1" key="1">
    <citation type="submission" date="2020-07" db="EMBL/GenBank/DDBJ databases">
        <title>Multicomponent nature underlies the extraordinary mechanical properties of spider dragline silk.</title>
        <authorList>
            <person name="Kono N."/>
            <person name="Nakamura H."/>
            <person name="Mori M."/>
            <person name="Yoshida Y."/>
            <person name="Ohtoshi R."/>
            <person name="Malay A.D."/>
            <person name="Moran D.A.P."/>
            <person name="Tomita M."/>
            <person name="Numata K."/>
            <person name="Arakawa K."/>
        </authorList>
    </citation>
    <scope>NUCLEOTIDE SEQUENCE</scope>
</reference>
<protein>
    <submittedName>
        <fullName evidence="1">Uncharacterized protein</fullName>
    </submittedName>
</protein>
<evidence type="ECO:0000313" key="2">
    <source>
        <dbReference type="Proteomes" id="UP000887116"/>
    </source>
</evidence>
<accession>A0A8X6HGA8</accession>
<proteinExistence type="predicted"/>
<sequence length="98" mass="11390">MFSRVIEQFYGLIQIDYIGMGGGSYTDFGDVFKMSKISPDTDSVFYSNIQCQFKFISVPGRRSGGSDEVQPFWALLRAHWINQRCKHLFQRILHKCSR</sequence>
<dbReference type="Proteomes" id="UP000887116">
    <property type="component" value="Unassembled WGS sequence"/>
</dbReference>